<evidence type="ECO:0000313" key="5">
    <source>
        <dbReference type="Proteomes" id="UP000245938"/>
    </source>
</evidence>
<evidence type="ECO:0000313" key="4">
    <source>
        <dbReference type="EMBL" id="PWI26551.1"/>
    </source>
</evidence>
<comment type="caution">
    <text evidence="4">The sequence shown here is derived from an EMBL/GenBank/DDBJ whole genome shotgun (WGS) entry which is preliminary data.</text>
</comment>
<dbReference type="Gene3D" id="1.10.10.2840">
    <property type="entry name" value="PucR C-terminal helix-turn-helix domain"/>
    <property type="match status" value="1"/>
</dbReference>
<sequence length="387" mass="45509">MVMTIENFLQLPITTNFKVVAGERYLKRPMQNVEILDFEFMEGFEVNRHTMFSEASLVLSSLLFAKDDEQALFRMIDELTELKVSCFAFKPVIYTELPPEVLHYAESKKLPILVFGGDEFFEDIIFQAMDYRNKTAQIEFLESTIASLMENKLAANQQQSLIKQMNRSFEEYIMVMNIKSERIANENLFRFEPFLRKGLICRYEQSIFIIMTHQQYNFDFLEQATMIKQLLNTSSLSDFIGYSQIHKTSENFATALHESYYASIFAEINSEKDCRYSELKNDQLLIENYRNNSHFTMNYVTTYLAKIIDDIGDNNLLNTAITYILTGGNIKETADLHFCHQNTIRYRMTKIRQLIDERATDFQFYEHLSVAIKLYLLHKYTINRNSL</sequence>
<dbReference type="Proteomes" id="UP000245938">
    <property type="component" value="Unassembled WGS sequence"/>
</dbReference>
<organism evidence="4 5">
    <name type="scientific">Kurthia sibirica</name>
    <dbReference type="NCBI Taxonomy" id="202750"/>
    <lineage>
        <taxon>Bacteria</taxon>
        <taxon>Bacillati</taxon>
        <taxon>Bacillota</taxon>
        <taxon>Bacilli</taxon>
        <taxon>Bacillales</taxon>
        <taxon>Caryophanaceae</taxon>
        <taxon>Kurthia</taxon>
    </lineage>
</organism>
<dbReference type="InterPro" id="IPR012914">
    <property type="entry name" value="PucR_dom"/>
</dbReference>
<evidence type="ECO:0000259" key="2">
    <source>
        <dbReference type="Pfam" id="PF07905"/>
    </source>
</evidence>
<dbReference type="InterPro" id="IPR025736">
    <property type="entry name" value="PucR_C-HTH_dom"/>
</dbReference>
<protein>
    <submittedName>
        <fullName evidence="4">PucR family transcriptional regulator</fullName>
    </submittedName>
</protein>
<accession>A0A2U3APT8</accession>
<feature type="domain" description="Purine catabolism PurC-like" evidence="2">
    <location>
        <begin position="9"/>
        <end position="130"/>
    </location>
</feature>
<evidence type="ECO:0000256" key="1">
    <source>
        <dbReference type="SAM" id="Coils"/>
    </source>
</evidence>
<feature type="coiled-coil region" evidence="1">
    <location>
        <begin position="131"/>
        <end position="158"/>
    </location>
</feature>
<dbReference type="RefSeq" id="WP_109304722.1">
    <property type="nucleotide sequence ID" value="NZ_BJUF01000002.1"/>
</dbReference>
<dbReference type="Pfam" id="PF07905">
    <property type="entry name" value="PucR"/>
    <property type="match status" value="1"/>
</dbReference>
<evidence type="ECO:0000259" key="3">
    <source>
        <dbReference type="Pfam" id="PF13556"/>
    </source>
</evidence>
<keyword evidence="1" id="KW-0175">Coiled coil</keyword>
<dbReference type="InterPro" id="IPR042070">
    <property type="entry name" value="PucR_C-HTH_sf"/>
</dbReference>
<gene>
    <name evidence="4" type="ORF">DEX24_01955</name>
</gene>
<name>A0A2U3APT8_9BACL</name>
<dbReference type="Pfam" id="PF13556">
    <property type="entry name" value="HTH_30"/>
    <property type="match status" value="1"/>
</dbReference>
<dbReference type="OrthoDB" id="142218at2"/>
<dbReference type="EMBL" id="QFVR01000002">
    <property type="protein sequence ID" value="PWI26551.1"/>
    <property type="molecule type" value="Genomic_DNA"/>
</dbReference>
<proteinExistence type="predicted"/>
<feature type="domain" description="PucR C-terminal helix-turn-helix" evidence="3">
    <location>
        <begin position="316"/>
        <end position="373"/>
    </location>
</feature>
<keyword evidence="5" id="KW-1185">Reference proteome</keyword>
<dbReference type="AlphaFoldDB" id="A0A2U3APT8"/>
<reference evidence="4 5" key="1">
    <citation type="submission" date="2018-05" db="EMBL/GenBank/DDBJ databases">
        <title>Kurthia sibirica genome sequence.</title>
        <authorList>
            <person name="Maclea K.S."/>
            <person name="Goen A.E."/>
        </authorList>
    </citation>
    <scope>NUCLEOTIDE SEQUENCE [LARGE SCALE GENOMIC DNA]</scope>
    <source>
        <strain evidence="4 5">ATCC 49154</strain>
    </source>
</reference>